<dbReference type="EMBL" id="CALNXI010000026">
    <property type="protein sequence ID" value="CAH3015606.1"/>
    <property type="molecule type" value="Genomic_DNA"/>
</dbReference>
<reference evidence="1 2" key="1">
    <citation type="submission" date="2022-05" db="EMBL/GenBank/DDBJ databases">
        <authorList>
            <consortium name="Genoscope - CEA"/>
            <person name="William W."/>
        </authorList>
    </citation>
    <scope>NUCLEOTIDE SEQUENCE [LARGE SCALE GENOMIC DNA]</scope>
</reference>
<dbReference type="InterPro" id="IPR043930">
    <property type="entry name" value="DUF5754"/>
</dbReference>
<dbReference type="Proteomes" id="UP001159427">
    <property type="component" value="Unassembled WGS sequence"/>
</dbReference>
<proteinExistence type="predicted"/>
<name>A0ABN8LET8_9CNID</name>
<keyword evidence="2" id="KW-1185">Reference proteome</keyword>
<dbReference type="Pfam" id="PF10927">
    <property type="entry name" value="DUF2738"/>
    <property type="match status" value="1"/>
</dbReference>
<organism evidence="1 2">
    <name type="scientific">Porites evermanni</name>
    <dbReference type="NCBI Taxonomy" id="104178"/>
    <lineage>
        <taxon>Eukaryota</taxon>
        <taxon>Metazoa</taxon>
        <taxon>Cnidaria</taxon>
        <taxon>Anthozoa</taxon>
        <taxon>Hexacorallia</taxon>
        <taxon>Scleractinia</taxon>
        <taxon>Fungiina</taxon>
        <taxon>Poritidae</taxon>
        <taxon>Porites</taxon>
    </lineage>
</organism>
<accession>A0ABN8LET8</accession>
<dbReference type="Pfam" id="PF19058">
    <property type="entry name" value="DUF5754"/>
    <property type="match status" value="1"/>
</dbReference>
<evidence type="ECO:0000313" key="2">
    <source>
        <dbReference type="Proteomes" id="UP001159427"/>
    </source>
</evidence>
<comment type="caution">
    <text evidence="1">The sequence shown here is derived from an EMBL/GenBank/DDBJ whole genome shotgun (WGS) entry which is preliminary data.</text>
</comment>
<protein>
    <submittedName>
        <fullName evidence="1">Uncharacterized protein</fullName>
    </submittedName>
</protein>
<feature type="non-terminal residue" evidence="1">
    <location>
        <position position="380"/>
    </location>
</feature>
<evidence type="ECO:0000313" key="1">
    <source>
        <dbReference type="EMBL" id="CAH3015606.1"/>
    </source>
</evidence>
<gene>
    <name evidence="1" type="ORF">PEVE_00019207</name>
</gene>
<dbReference type="InterPro" id="IPR024416">
    <property type="entry name" value="DUF2738"/>
</dbReference>
<sequence length="380" mass="44121">MEPRSRETTPTKEDLDFIVDDGYQHDNDPDYIPPQRYILEGTDFKRLTKNAKKLGAESLDYSTRKNNKYMATLPGGKKVHFGSPKYPDYTIYKDKERRDKYLSRAMKIKNKKGELTYTKPESSNFCYENITQENIIFNEPKEYKVKDSKIKYKRIPIEVKYSNGKKGPLVVETPDFFSFGVSEKKNQETGKLVGYSIPVCLWSKDTEPNNKERAFFDVINNVIKFSQQHLENEYGPDLASTLSSPFYYKQIEYTDKKGKKKTKVDESSSPVLYAKLIYSEKTNKILSLFKGKRGRDLNPFKYINQYCRVKLALIIEGIFISNTVTSLQIKVHECYVKELEPRKSLLKIDEKSSDSDSDSDSEEIIDQVVEDLILSDEEKK</sequence>